<keyword evidence="4" id="KW-0560">Oxidoreductase</keyword>
<keyword evidence="6" id="KW-0223">Dioxygenase</keyword>
<comment type="similarity">
    <text evidence="1 4">Belongs to the iron/ascorbate-dependent oxidoreductase family.</text>
</comment>
<accession>A0AAN8UPK7</accession>
<evidence type="ECO:0000256" key="2">
    <source>
        <dbReference type="ARBA" id="ARBA00022723"/>
    </source>
</evidence>
<dbReference type="GO" id="GO:0046872">
    <property type="term" value="F:metal ion binding"/>
    <property type="evidence" value="ECO:0007669"/>
    <property type="project" value="UniProtKB-KW"/>
</dbReference>
<feature type="domain" description="Fe2OG dioxygenase" evidence="5">
    <location>
        <begin position="197"/>
        <end position="288"/>
    </location>
</feature>
<dbReference type="InterPro" id="IPR026992">
    <property type="entry name" value="DIOX_N"/>
</dbReference>
<gene>
    <name evidence="6" type="ORF">RJ641_015384</name>
</gene>
<keyword evidence="3 4" id="KW-0408">Iron</keyword>
<dbReference type="AlphaFoldDB" id="A0AAN8UPK7"/>
<dbReference type="InterPro" id="IPR044861">
    <property type="entry name" value="IPNS-like_FE2OG_OXY"/>
</dbReference>
<evidence type="ECO:0000256" key="1">
    <source>
        <dbReference type="ARBA" id="ARBA00008056"/>
    </source>
</evidence>
<dbReference type="EMBL" id="JBAMMX010000021">
    <property type="protein sequence ID" value="KAK6919480.1"/>
    <property type="molecule type" value="Genomic_DNA"/>
</dbReference>
<evidence type="ECO:0000256" key="3">
    <source>
        <dbReference type="ARBA" id="ARBA00023004"/>
    </source>
</evidence>
<dbReference type="Pfam" id="PF14226">
    <property type="entry name" value="DIOX_N"/>
    <property type="match status" value="1"/>
</dbReference>
<sequence length="345" mass="37627">SLCAPVSAIASSATKVIFPDRKYVQVSQNERTKGVKHLVDSTPNLVSLPSLYALPSPNCPKPATNTSIPVIDLSGLDGSDDQRRLLTIKEIGSACEEWGFFQVKNHGVRISLMEEMVKAVEEFFNLPFEEKNKYASNDVMDPVRYGTGLNTPAKHTPLLLLHVARKYLEEVYALALTLAGAISESLGLNKDYIEISLGQGCQIVANNYYPPCPEPDRTLGITPHSDHGGLTILVQNDVDGLQIKHGEDWVAVRHVPGTFVVNLGDYLEHRGVVNKEKTRISIAVGHGPEQTATVAPAAPLIGDKGRAQFTPIMYKDYMKIQQSSVVRGKTPLESILINGDTMSAV</sequence>
<evidence type="ECO:0000256" key="4">
    <source>
        <dbReference type="RuleBase" id="RU003682"/>
    </source>
</evidence>
<comment type="caution">
    <text evidence="6">The sequence shown here is derived from an EMBL/GenBank/DDBJ whole genome shotgun (WGS) entry which is preliminary data.</text>
</comment>
<dbReference type="InterPro" id="IPR050295">
    <property type="entry name" value="Plant_2OG-oxidoreductases"/>
</dbReference>
<keyword evidence="7" id="KW-1185">Reference proteome</keyword>
<dbReference type="SUPFAM" id="SSF51197">
    <property type="entry name" value="Clavaminate synthase-like"/>
    <property type="match status" value="1"/>
</dbReference>
<dbReference type="Pfam" id="PF03171">
    <property type="entry name" value="2OG-FeII_Oxy"/>
    <property type="match status" value="1"/>
</dbReference>
<organism evidence="6 7">
    <name type="scientific">Dillenia turbinata</name>
    <dbReference type="NCBI Taxonomy" id="194707"/>
    <lineage>
        <taxon>Eukaryota</taxon>
        <taxon>Viridiplantae</taxon>
        <taxon>Streptophyta</taxon>
        <taxon>Embryophyta</taxon>
        <taxon>Tracheophyta</taxon>
        <taxon>Spermatophyta</taxon>
        <taxon>Magnoliopsida</taxon>
        <taxon>eudicotyledons</taxon>
        <taxon>Gunneridae</taxon>
        <taxon>Pentapetalae</taxon>
        <taxon>Dilleniales</taxon>
        <taxon>Dilleniaceae</taxon>
        <taxon>Dillenia</taxon>
    </lineage>
</organism>
<dbReference type="GO" id="GO:0051213">
    <property type="term" value="F:dioxygenase activity"/>
    <property type="evidence" value="ECO:0007669"/>
    <property type="project" value="UniProtKB-KW"/>
</dbReference>
<reference evidence="6 7" key="1">
    <citation type="submission" date="2023-12" db="EMBL/GenBank/DDBJ databases">
        <title>A high-quality genome assembly for Dillenia turbinata (Dilleniales).</title>
        <authorList>
            <person name="Chanderbali A."/>
        </authorList>
    </citation>
    <scope>NUCLEOTIDE SEQUENCE [LARGE SCALE GENOMIC DNA]</scope>
    <source>
        <strain evidence="6">LSX21</strain>
        <tissue evidence="6">Leaf</tissue>
    </source>
</reference>
<evidence type="ECO:0000313" key="6">
    <source>
        <dbReference type="EMBL" id="KAK6919480.1"/>
    </source>
</evidence>
<proteinExistence type="inferred from homology"/>
<dbReference type="PANTHER" id="PTHR47991">
    <property type="entry name" value="OXOGLUTARATE/IRON-DEPENDENT DIOXYGENASE"/>
    <property type="match status" value="1"/>
</dbReference>
<feature type="non-terminal residue" evidence="6">
    <location>
        <position position="1"/>
    </location>
</feature>
<protein>
    <submittedName>
        <fullName evidence="6">Non-hem dioxygenase N-terminal domain</fullName>
    </submittedName>
</protein>
<dbReference type="Proteomes" id="UP001370490">
    <property type="component" value="Unassembled WGS sequence"/>
</dbReference>
<evidence type="ECO:0000259" key="5">
    <source>
        <dbReference type="PROSITE" id="PS51471"/>
    </source>
</evidence>
<dbReference type="PROSITE" id="PS51471">
    <property type="entry name" value="FE2OG_OXY"/>
    <property type="match status" value="1"/>
</dbReference>
<keyword evidence="2 4" id="KW-0479">Metal-binding</keyword>
<dbReference type="InterPro" id="IPR027443">
    <property type="entry name" value="IPNS-like_sf"/>
</dbReference>
<name>A0AAN8UPK7_9MAGN</name>
<dbReference type="InterPro" id="IPR005123">
    <property type="entry name" value="Oxoglu/Fe-dep_dioxygenase_dom"/>
</dbReference>
<dbReference type="Gene3D" id="2.60.120.330">
    <property type="entry name" value="B-lactam Antibiotic, Isopenicillin N Synthase, Chain"/>
    <property type="match status" value="1"/>
</dbReference>
<evidence type="ECO:0000313" key="7">
    <source>
        <dbReference type="Proteomes" id="UP001370490"/>
    </source>
</evidence>